<accession>A0A2K8NVX0</accession>
<name>A0A2K8NVX0_9MOLU</name>
<reference evidence="1 2" key="1">
    <citation type="submission" date="2017-11" db="EMBL/GenBank/DDBJ databases">
        <title>Genome sequence of Entomoplasma melaleucae M1 (ATCC 49191).</title>
        <authorList>
            <person name="Lo W.-S."/>
            <person name="Gasparich G.E."/>
            <person name="Kuo C.-H."/>
        </authorList>
    </citation>
    <scope>NUCLEOTIDE SEQUENCE [LARGE SCALE GENOMIC DNA]</scope>
    <source>
        <strain evidence="1 2">M1</strain>
    </source>
</reference>
<dbReference type="RefSeq" id="WP_028124182.1">
    <property type="nucleotide sequence ID" value="NZ_CP024964.1"/>
</dbReference>
<evidence type="ECO:0008006" key="3">
    <source>
        <dbReference type="Google" id="ProtNLM"/>
    </source>
</evidence>
<organism evidence="1 2">
    <name type="scientific">Mesoplasma melaleucae</name>
    <dbReference type="NCBI Taxonomy" id="81459"/>
    <lineage>
        <taxon>Bacteria</taxon>
        <taxon>Bacillati</taxon>
        <taxon>Mycoplasmatota</taxon>
        <taxon>Mollicutes</taxon>
        <taxon>Entomoplasmatales</taxon>
        <taxon>Entomoplasmataceae</taxon>
        <taxon>Mesoplasma</taxon>
    </lineage>
</organism>
<evidence type="ECO:0000313" key="1">
    <source>
        <dbReference type="EMBL" id="ATZ17985.1"/>
    </source>
</evidence>
<dbReference type="AlphaFoldDB" id="A0A2K8NVX0"/>
<dbReference type="EMBL" id="CP024964">
    <property type="protein sequence ID" value="ATZ17985.1"/>
    <property type="molecule type" value="Genomic_DNA"/>
</dbReference>
<gene>
    <name evidence="1" type="ORF">EMELA_v1c04360</name>
</gene>
<protein>
    <recommendedName>
        <fullName evidence="3">SET and RING associated domain-containing protein</fullName>
    </recommendedName>
</protein>
<evidence type="ECO:0000313" key="2">
    <source>
        <dbReference type="Proteomes" id="UP000231896"/>
    </source>
</evidence>
<sequence length="138" mass="16578">MYVTYDQIYVLLNNGIVENKFKKNSSVQGIFEVSKFKYAISASSLTKEREHKHTNYFSNKDELLSWESPDCWKYSDNEKLDLIKNKYYVFYQSDETVELFDNTIRKYIGNIKKIEQRESIKNNKENKENKIKYKLKIS</sequence>
<keyword evidence="2" id="KW-1185">Reference proteome</keyword>
<dbReference type="KEGG" id="eml:EMELA_v1c04360"/>
<dbReference type="Proteomes" id="UP000231896">
    <property type="component" value="Chromosome"/>
</dbReference>
<proteinExistence type="predicted"/>